<dbReference type="Gene3D" id="3.10.20.370">
    <property type="match status" value="1"/>
</dbReference>
<dbReference type="InterPro" id="IPR013103">
    <property type="entry name" value="RVT_2"/>
</dbReference>
<evidence type="ECO:0000256" key="1">
    <source>
        <dbReference type="ARBA" id="ARBA00022679"/>
    </source>
</evidence>
<keyword evidence="6 12" id="KW-0695">RNA-directed DNA polymerase</keyword>
<dbReference type="SUPFAM" id="SSF56672">
    <property type="entry name" value="DNA/RNA polymerases"/>
    <property type="match status" value="1"/>
</dbReference>
<dbReference type="InterPro" id="IPR053134">
    <property type="entry name" value="RNA-dir_DNA_polymerase"/>
</dbReference>
<dbReference type="GO" id="GO:0016787">
    <property type="term" value="F:hydrolase activity"/>
    <property type="evidence" value="ECO:0007669"/>
    <property type="project" value="UniProtKB-KW"/>
</dbReference>
<protein>
    <submittedName>
        <fullName evidence="12">Reverse transcriptase domain-containing protein</fullName>
    </submittedName>
</protein>
<evidence type="ECO:0000259" key="9">
    <source>
        <dbReference type="Pfam" id="PF07727"/>
    </source>
</evidence>
<dbReference type="InterPro" id="IPR043128">
    <property type="entry name" value="Rev_trsase/Diguanyl_cyclase"/>
</dbReference>
<feature type="domain" description="Reverse transcriptase Ty1/copia-type" evidence="9">
    <location>
        <begin position="1392"/>
        <end position="1433"/>
    </location>
</feature>
<keyword evidence="1" id="KW-0808">Transferase</keyword>
<dbReference type="Pfam" id="PF00078">
    <property type="entry name" value="RVT_1"/>
    <property type="match status" value="1"/>
</dbReference>
<evidence type="ECO:0000256" key="6">
    <source>
        <dbReference type="ARBA" id="ARBA00022918"/>
    </source>
</evidence>
<comment type="caution">
    <text evidence="12">The sequence shown here is derived from an EMBL/GenBank/DDBJ whole genome shotgun (WGS) entry which is preliminary data.</text>
</comment>
<feature type="coiled-coil region" evidence="7">
    <location>
        <begin position="874"/>
        <end position="908"/>
    </location>
</feature>
<keyword evidence="3" id="KW-0540">Nuclease</keyword>
<dbReference type="InterPro" id="IPR041373">
    <property type="entry name" value="RT_RNaseH"/>
</dbReference>
<keyword evidence="7" id="KW-0175">Coiled coil</keyword>
<keyword evidence="4" id="KW-0255">Endonuclease</keyword>
<feature type="domain" description="Reverse transcriptase RNase H-like" evidence="10">
    <location>
        <begin position="725"/>
        <end position="805"/>
    </location>
</feature>
<evidence type="ECO:0000256" key="5">
    <source>
        <dbReference type="ARBA" id="ARBA00022801"/>
    </source>
</evidence>
<evidence type="ECO:0000259" key="11">
    <source>
        <dbReference type="Pfam" id="PF25597"/>
    </source>
</evidence>
<dbReference type="InterPro" id="IPR000477">
    <property type="entry name" value="RT_dom"/>
</dbReference>
<feature type="domain" description="Reverse transcriptase" evidence="8">
    <location>
        <begin position="548"/>
        <end position="699"/>
    </location>
</feature>
<dbReference type="EMBL" id="BKCJ010004434">
    <property type="protein sequence ID" value="GEU61019.1"/>
    <property type="molecule type" value="Genomic_DNA"/>
</dbReference>
<gene>
    <name evidence="12" type="ORF">Tci_032997</name>
</gene>
<evidence type="ECO:0000256" key="3">
    <source>
        <dbReference type="ARBA" id="ARBA00022722"/>
    </source>
</evidence>
<feature type="domain" description="Retroviral polymerase SH3-like" evidence="11">
    <location>
        <begin position="1148"/>
        <end position="1202"/>
    </location>
</feature>
<sequence length="1933" mass="219344">MDDNQTMAKLLQAPTEGYEDAIVIPEIAANNFELKNGLINLVQNKQFFRHDKEDPHAHIRYFNKITSTMRVPNIIESKSKVRQSRAKAVIAKVGTSSSTPAVSFEVAELKDLVRALLFDKKNQSSTPVSSPASVKAVEPNCVTYGGAHSYQNCPATSENVYQDNIQDFTDALTLMPKFASTLKDLIGNKEKLIEMARTPMNEHCLVVILNKLPRKHRDPEKFLIPCEFLGMDECLVLADLGAIINLMPFSIWEALLLKKLTPMCMTLELVDHSVSKPISITKDVSFKVEVLGFSNTTTSGNPTPHDDPIVSTTSPTLTLFGDSDFLLFEEADAFLGLDDDPNSPKINPFYYDPEGDILLLETILNSKPLPPLPNHKQYLPSFKKELKVCEAKTVKSSVEEPPQVELKDLPPHLEYAFLEGENNLPVIIAKELGDEEKSTLLKVLKSHKRAIAWKLSDIQGINPEFCTHKILMEEDYKPAVQHQRRVNHKIHDIIKKEVEKLLDARLIYPISDSPWVSPVHCVPKKGGFTIVDNEENELILTYLVIGRRVCIDYQKLNEATRKDNFHLLFMDQMLERLAENKLYCFPNGFSRYFEIPINPHDQEKTMFTCPYGMFAYRRMPFGLCNAPGTFQRCMLAIFHDMAEKTMEVFMEDFSVFGNSFQNCLSYLDKMLQRCEDTNLSLNWEKSHFMVKVGIVLGHKIYKNEIEVDRATVNAIAKLPHPTTIKGAVLGQRHEKHFKPIHYASKMMNDAKTNYTTTEKEILAVVYAFKKFRSYLIMNKSILYMDHSALKYLFAKKDAKARLLRHDQECRAPKSQDRERRDTFRQVSKVEELTPKALMAIDGEFALMAKTIAESKVEGRLAEFKNQEIKFCEKIRGLELQVGFKNDRIESLTNELELVKKEKGRLETKLTGFQSASKDLDSLLESQRLDKNKEGLRYSVFPPLPAQVYSPPKKDMSWTSFLEFEDDTITDYSRPSLTIKSTSYDVQNRNASVTKTEPSPSTTSPKPFIKKFHTGNTKFSTADMGNKGKAVKASACWFLKPSQKFSNKGPKSNNVSVMFKKYTYIDTQGNISYLTDYEPFDGGYVSFGQGGCKITGKGTIKIGKLEFENVYFVKDLKVLVNKSYNKTPYELFIGRTPAIGFLKPFGCHIMILNTLDHLGKFEAKGDEGYFTGYSMSRKAFRVYNKRTKRVEENLHVNFLENKAIEKGAGPNWLFDIDSLTESINYVPVVVAGINSTNFSGIKDAASQEVKKDVSSLRYIALSNWIHEVHLESSLKPSSDTRLVSKRVANQVETPSLDNILTLTNRFEDILGVTTNLDESIGVESDINNMETTITASPTLTLRIHKDHPKSQIIGPVDTPIQTGHKSKEVEAIQEELLQFKIQNVWSFVDCPKGIDVKSAFLYGTINDEVYVMQPPGFQDPEFPTKVYKVEKAIDCFEKKLISVDYIHTDKNVADLLTKPFDAGRFQYLVFWSIARIETMEEGTKILATVDVPTESLPTRIAQSLVLSTVADEPASPLEGVSQDEACPTDSGFEADQDKANICKTSTLPSDSTPRVTSLAADEGTQELEINILKARIKLLEDKYRGVAEQSGDDALIKGRSGGVQVVPTAAQVATATISIPTGSGVVSTASLTITTAALIFTTATESTSYTRRKGKETMVESETPKKKKDNYAKVLKYQTQQRKPLTRKQQREFYTLVLRNQAGWKAKHFKGMTLEEIKEKFDQVWKQIEDFVPIGSKEEVERFKRKGLRLEQESVKKLKTSEEVKETEEVLVEKVHTEGQRSFLKIIRLGGSSASYQFIMDMLKYLDKEDLNQLWRLVKESLSIRPATSDKEMEIWVELKRLYEPEVEDQLWTHTQNLMHALVEWKMYDTCGVHHVSSKDKEIFMLVEKDNPLRKCLAIEMISYKLQVENYSKMANDLIMKIYKIVSSLRKQDD</sequence>
<evidence type="ECO:0000313" key="12">
    <source>
        <dbReference type="EMBL" id="GEU61019.1"/>
    </source>
</evidence>
<keyword evidence="5" id="KW-0378">Hydrolase</keyword>
<keyword evidence="2" id="KW-0548">Nucleotidyltransferase</keyword>
<name>A0A6L2LIY2_TANCI</name>
<dbReference type="Gene3D" id="3.30.70.270">
    <property type="match status" value="1"/>
</dbReference>
<dbReference type="CDD" id="cd01647">
    <property type="entry name" value="RT_LTR"/>
    <property type="match status" value="1"/>
</dbReference>
<dbReference type="GO" id="GO:0003964">
    <property type="term" value="F:RNA-directed DNA polymerase activity"/>
    <property type="evidence" value="ECO:0007669"/>
    <property type="project" value="UniProtKB-KW"/>
</dbReference>
<dbReference type="Pfam" id="PF25597">
    <property type="entry name" value="SH3_retrovirus"/>
    <property type="match status" value="1"/>
</dbReference>
<proteinExistence type="predicted"/>
<reference evidence="12" key="1">
    <citation type="journal article" date="2019" name="Sci. Rep.">
        <title>Draft genome of Tanacetum cinerariifolium, the natural source of mosquito coil.</title>
        <authorList>
            <person name="Yamashiro T."/>
            <person name="Shiraishi A."/>
            <person name="Satake H."/>
            <person name="Nakayama K."/>
        </authorList>
    </citation>
    <scope>NUCLEOTIDE SEQUENCE</scope>
</reference>
<dbReference type="PANTHER" id="PTHR24559:SF444">
    <property type="entry name" value="REVERSE TRANSCRIPTASE DOMAIN-CONTAINING PROTEIN"/>
    <property type="match status" value="1"/>
</dbReference>
<organism evidence="12">
    <name type="scientific">Tanacetum cinerariifolium</name>
    <name type="common">Dalmatian daisy</name>
    <name type="synonym">Chrysanthemum cinerariifolium</name>
    <dbReference type="NCBI Taxonomy" id="118510"/>
    <lineage>
        <taxon>Eukaryota</taxon>
        <taxon>Viridiplantae</taxon>
        <taxon>Streptophyta</taxon>
        <taxon>Embryophyta</taxon>
        <taxon>Tracheophyta</taxon>
        <taxon>Spermatophyta</taxon>
        <taxon>Magnoliopsida</taxon>
        <taxon>eudicotyledons</taxon>
        <taxon>Gunneridae</taxon>
        <taxon>Pentapetalae</taxon>
        <taxon>asterids</taxon>
        <taxon>campanulids</taxon>
        <taxon>Asterales</taxon>
        <taxon>Asteraceae</taxon>
        <taxon>Asteroideae</taxon>
        <taxon>Anthemideae</taxon>
        <taxon>Anthemidinae</taxon>
        <taxon>Tanacetum</taxon>
    </lineage>
</organism>
<dbReference type="GO" id="GO:0004519">
    <property type="term" value="F:endonuclease activity"/>
    <property type="evidence" value="ECO:0007669"/>
    <property type="project" value="UniProtKB-KW"/>
</dbReference>
<evidence type="ECO:0000256" key="4">
    <source>
        <dbReference type="ARBA" id="ARBA00022759"/>
    </source>
</evidence>
<evidence type="ECO:0000256" key="2">
    <source>
        <dbReference type="ARBA" id="ARBA00022695"/>
    </source>
</evidence>
<dbReference type="CDD" id="cd09274">
    <property type="entry name" value="RNase_HI_RT_Ty3"/>
    <property type="match status" value="1"/>
</dbReference>
<evidence type="ECO:0000259" key="8">
    <source>
        <dbReference type="Pfam" id="PF00078"/>
    </source>
</evidence>
<evidence type="ECO:0000256" key="7">
    <source>
        <dbReference type="SAM" id="Coils"/>
    </source>
</evidence>
<evidence type="ECO:0000259" key="10">
    <source>
        <dbReference type="Pfam" id="PF17917"/>
    </source>
</evidence>
<dbReference type="Gene3D" id="3.10.10.10">
    <property type="entry name" value="HIV Type 1 Reverse Transcriptase, subunit A, domain 1"/>
    <property type="match status" value="1"/>
</dbReference>
<dbReference type="Pfam" id="PF17917">
    <property type="entry name" value="RT_RNaseH"/>
    <property type="match status" value="1"/>
</dbReference>
<dbReference type="PANTHER" id="PTHR24559">
    <property type="entry name" value="TRANSPOSON TY3-I GAG-POL POLYPROTEIN"/>
    <property type="match status" value="1"/>
</dbReference>
<accession>A0A6L2LIY2</accession>
<dbReference type="InterPro" id="IPR043502">
    <property type="entry name" value="DNA/RNA_pol_sf"/>
</dbReference>
<dbReference type="Pfam" id="PF07727">
    <property type="entry name" value="RVT_2"/>
    <property type="match status" value="1"/>
</dbReference>
<dbReference type="InterPro" id="IPR057670">
    <property type="entry name" value="SH3_retrovirus"/>
</dbReference>